<dbReference type="EMBL" id="CAJNJQ010003787">
    <property type="protein sequence ID" value="CAE7204807.1"/>
    <property type="molecule type" value="Genomic_DNA"/>
</dbReference>
<gene>
    <name evidence="2" type="ORF">RDB_LOCUS142452</name>
</gene>
<dbReference type="PANTHER" id="PTHR38846">
    <property type="entry name" value="C3H1-TYPE DOMAIN-CONTAINING PROTEIN"/>
    <property type="match status" value="1"/>
</dbReference>
<evidence type="ECO:0000256" key="1">
    <source>
        <dbReference type="SAM" id="MobiDB-lite"/>
    </source>
</evidence>
<evidence type="ECO:0000313" key="3">
    <source>
        <dbReference type="Proteomes" id="UP000663827"/>
    </source>
</evidence>
<dbReference type="PANTHER" id="PTHR38846:SF1">
    <property type="entry name" value="C3H1-TYPE DOMAIN-CONTAINING PROTEIN"/>
    <property type="match status" value="1"/>
</dbReference>
<protein>
    <submittedName>
        <fullName evidence="2">Uncharacterized protein</fullName>
    </submittedName>
</protein>
<name>A0A8H3E5J3_9AGAM</name>
<reference evidence="2" key="1">
    <citation type="submission" date="2021-01" db="EMBL/GenBank/DDBJ databases">
        <authorList>
            <person name="Kaushik A."/>
        </authorList>
    </citation>
    <scope>NUCLEOTIDE SEQUENCE</scope>
    <source>
        <strain evidence="2">AG5</strain>
    </source>
</reference>
<comment type="caution">
    <text evidence="2">The sequence shown here is derived from an EMBL/GenBank/DDBJ whole genome shotgun (WGS) entry which is preliminary data.</text>
</comment>
<dbReference type="AlphaFoldDB" id="A0A8H3E5J3"/>
<accession>A0A8H3E5J3</accession>
<proteinExistence type="predicted"/>
<sequence length="300" mass="34447">MRHFNIAVLHRSINIYRQFTLGSILEKDSTASKVCGLSNDYFDRRFNATEASQTTVINQTQSKSKSPSKKKALSTNEVTNTNGSSVTRGNSKSGAQATLGVVNSSKSNDEANEIKQLREHIARFFARYPKFKYDPTQPYTAEFLRMIEEFGWPKDSEEYKIARRKLNTASVLQFNANFDKEDRSGSKKKKKGRTLRKWIKLFNKIDIKDSVMPKTVPEFEERVKSVHTNICDVLDADVTNKKSTDWGNEVTLSQYTRRTEKFFPRDHPLAGTLLRHLLRHILCPSPTRGFEKGEEIKQNK</sequence>
<feature type="region of interest" description="Disordered" evidence="1">
    <location>
        <begin position="57"/>
        <end position="96"/>
    </location>
</feature>
<dbReference type="Proteomes" id="UP000663827">
    <property type="component" value="Unassembled WGS sequence"/>
</dbReference>
<evidence type="ECO:0000313" key="2">
    <source>
        <dbReference type="EMBL" id="CAE7204807.1"/>
    </source>
</evidence>
<organism evidence="2 3">
    <name type="scientific">Rhizoctonia solani</name>
    <dbReference type="NCBI Taxonomy" id="456999"/>
    <lineage>
        <taxon>Eukaryota</taxon>
        <taxon>Fungi</taxon>
        <taxon>Dikarya</taxon>
        <taxon>Basidiomycota</taxon>
        <taxon>Agaricomycotina</taxon>
        <taxon>Agaricomycetes</taxon>
        <taxon>Cantharellales</taxon>
        <taxon>Ceratobasidiaceae</taxon>
        <taxon>Rhizoctonia</taxon>
    </lineage>
</organism>
<feature type="compositionally biased region" description="Polar residues" evidence="1">
    <location>
        <begin position="75"/>
        <end position="96"/>
    </location>
</feature>